<accession>A0A1I4QHU5</accession>
<dbReference type="InterPro" id="IPR001623">
    <property type="entry name" value="DnaJ_domain"/>
</dbReference>
<dbReference type="CDD" id="cd06257">
    <property type="entry name" value="DnaJ"/>
    <property type="match status" value="1"/>
</dbReference>
<evidence type="ECO:0000313" key="3">
    <source>
        <dbReference type="Proteomes" id="UP000199611"/>
    </source>
</evidence>
<feature type="domain" description="J" evidence="1">
    <location>
        <begin position="284"/>
        <end position="345"/>
    </location>
</feature>
<dbReference type="PROSITE" id="PS50076">
    <property type="entry name" value="DNAJ_2"/>
    <property type="match status" value="1"/>
</dbReference>
<dbReference type="EMBL" id="FOUU01000001">
    <property type="protein sequence ID" value="SFM39617.1"/>
    <property type="molecule type" value="Genomic_DNA"/>
</dbReference>
<reference evidence="2 3" key="1">
    <citation type="submission" date="2016-10" db="EMBL/GenBank/DDBJ databases">
        <authorList>
            <person name="de Groot N.N."/>
        </authorList>
    </citation>
    <scope>NUCLEOTIDE SEQUENCE [LARGE SCALE GENOMIC DNA]</scope>
    <source>
        <strain evidence="2 3">DSM 9990</strain>
    </source>
</reference>
<dbReference type="Gene3D" id="1.10.287.110">
    <property type="entry name" value="DnaJ domain"/>
    <property type="match status" value="1"/>
</dbReference>
<evidence type="ECO:0000313" key="2">
    <source>
        <dbReference type="EMBL" id="SFM39617.1"/>
    </source>
</evidence>
<dbReference type="AlphaFoldDB" id="A0A1I4QHU5"/>
<keyword evidence="3" id="KW-1185">Reference proteome</keyword>
<gene>
    <name evidence="2" type="ORF">SAMN05660836_00046</name>
</gene>
<proteinExistence type="predicted"/>
<dbReference type="SMART" id="SM00271">
    <property type="entry name" value="DnaJ"/>
    <property type="match status" value="1"/>
</dbReference>
<sequence length="345" mass="41091">MYMKKISFCGSIRYVIRDSYWNGSCWTHRDLFDLGADPTRFIHYVGGNGFYFDEVIEDRLSELGIKYTTEELEEVFFPFLAPHIRRIIRMFGSNEPEHIKKWHDLSQEELARHHEDLHPFDKRRVHFLRCGRIDMGNLDCRPFKHFNILLEKSRDERETLIEAMEARLKPREIRTYVYAAFNLQDYFRGSLMRNHPAALDPEKVEEVFLDALCRLNADPFFFRGVPDHDPKFLHPYLRRYVIYFFDYEFGRSPGWEDFIRSIFSSQEWRAYQRLRSRKTTPLPEACKLLGIDDGKLNSMSVKDVTRIYRQLAKKAHPDAGGDHETFIAITQAYESIMRYMALKGR</sequence>
<dbReference type="STRING" id="39841.SAMN05660836_00046"/>
<dbReference type="Proteomes" id="UP000199611">
    <property type="component" value="Unassembled WGS sequence"/>
</dbReference>
<dbReference type="OrthoDB" id="9775658at2"/>
<dbReference type="RefSeq" id="WP_093392498.1">
    <property type="nucleotide sequence ID" value="NZ_FOUU01000001.1"/>
</dbReference>
<name>A0A1I4QHU5_9BACT</name>
<organism evidence="2 3">
    <name type="scientific">Thermodesulforhabdus norvegica</name>
    <dbReference type="NCBI Taxonomy" id="39841"/>
    <lineage>
        <taxon>Bacteria</taxon>
        <taxon>Pseudomonadati</taxon>
        <taxon>Thermodesulfobacteriota</taxon>
        <taxon>Syntrophobacteria</taxon>
        <taxon>Syntrophobacterales</taxon>
        <taxon>Thermodesulforhabdaceae</taxon>
        <taxon>Thermodesulforhabdus</taxon>
    </lineage>
</organism>
<protein>
    <recommendedName>
        <fullName evidence="1">J domain-containing protein</fullName>
    </recommendedName>
</protein>
<evidence type="ECO:0000259" key="1">
    <source>
        <dbReference type="PROSITE" id="PS50076"/>
    </source>
</evidence>
<dbReference type="SUPFAM" id="SSF46565">
    <property type="entry name" value="Chaperone J-domain"/>
    <property type="match status" value="1"/>
</dbReference>
<dbReference type="InterPro" id="IPR036869">
    <property type="entry name" value="J_dom_sf"/>
</dbReference>